<evidence type="ECO:0000313" key="1">
    <source>
        <dbReference type="EMBL" id="NKE63318.1"/>
    </source>
</evidence>
<accession>A0ABX1FWA0</accession>
<comment type="caution">
    <text evidence="1">The sequence shown here is derived from an EMBL/GenBank/DDBJ whole genome shotgun (WGS) entry which is preliminary data.</text>
</comment>
<proteinExistence type="predicted"/>
<keyword evidence="2" id="KW-1185">Reference proteome</keyword>
<name>A0ABX1FWA0_9PSEU</name>
<evidence type="ECO:0000313" key="2">
    <source>
        <dbReference type="Proteomes" id="UP001515943"/>
    </source>
</evidence>
<gene>
    <name evidence="1" type="ORF">FXN61_43990</name>
</gene>
<dbReference type="EMBL" id="VSRL01000340">
    <property type="protein sequence ID" value="NKE63318.1"/>
    <property type="molecule type" value="Genomic_DNA"/>
</dbReference>
<protein>
    <recommendedName>
        <fullName evidence="3">Carboxypeptidase regulatory-like domain-containing protein</fullName>
    </recommendedName>
</protein>
<dbReference type="Proteomes" id="UP001515943">
    <property type="component" value="Unassembled WGS sequence"/>
</dbReference>
<evidence type="ECO:0008006" key="3">
    <source>
        <dbReference type="Google" id="ProtNLM"/>
    </source>
</evidence>
<dbReference type="RefSeq" id="WP_167979908.1">
    <property type="nucleotide sequence ID" value="NZ_VSRL01000340.1"/>
</dbReference>
<reference evidence="1 2" key="1">
    <citation type="submission" date="2019-08" db="EMBL/GenBank/DDBJ databases">
        <title>Lentzea from Indian Himalayas.</title>
        <authorList>
            <person name="Mandal S."/>
            <person name="Mallick Gupta A."/>
            <person name="Maiti P.K."/>
            <person name="Sarkar J."/>
            <person name="Mandal S."/>
        </authorList>
    </citation>
    <scope>NUCLEOTIDE SEQUENCE [LARGE SCALE GENOMIC DNA]</scope>
    <source>
        <strain evidence="1 2">PSKA42</strain>
    </source>
</reference>
<sequence length="152" mass="16395">MTSPFDAEDLRVLDELRELYTALEPMPPGLVECAQFAVDLEASGFDIARIEDSEPLMGAGARSGSIRQITFDCGDLAVMVQFQVRDTGDVRIDGWLSPPGDHRVELRTATGTVAAETSPQGRFVIEGVRRGLVQFVVRAAGHPTVVTPAVVL</sequence>
<organism evidence="1 2">
    <name type="scientific">Lentzea indica</name>
    <dbReference type="NCBI Taxonomy" id="2604800"/>
    <lineage>
        <taxon>Bacteria</taxon>
        <taxon>Bacillati</taxon>
        <taxon>Actinomycetota</taxon>
        <taxon>Actinomycetes</taxon>
        <taxon>Pseudonocardiales</taxon>
        <taxon>Pseudonocardiaceae</taxon>
        <taxon>Lentzea</taxon>
    </lineage>
</organism>